<sequence length="50" mass="5394">MTDHPVPDENTLVLPEAWYPHLAPRRGGQPIPVVPVPNATEKAARLVVSG</sequence>
<reference evidence="2" key="1">
    <citation type="submission" date="2016-03" db="EMBL/GenBank/DDBJ databases">
        <title>Complete genome sequence of the type strain Actinoalloteichus hymeniacidonis DSM 45092.</title>
        <authorList>
            <person name="Schaffert L."/>
            <person name="Albersmeier A."/>
            <person name="Winkler A."/>
            <person name="Kalinowski J."/>
            <person name="Zotchev S."/>
            <person name="Ruckert C."/>
        </authorList>
    </citation>
    <scope>NUCLEOTIDE SEQUENCE [LARGE SCALE GENOMIC DNA]</scope>
    <source>
        <strain evidence="2">HPA177(T) (DSM 45092(T))</strain>
    </source>
</reference>
<evidence type="ECO:0000313" key="2">
    <source>
        <dbReference type="Proteomes" id="UP000095210"/>
    </source>
</evidence>
<protein>
    <submittedName>
        <fullName evidence="1">Uncharacterized protein</fullName>
    </submittedName>
</protein>
<accession>A0AAC9HRY5</accession>
<gene>
    <name evidence="1" type="ORF">TL08_15335</name>
</gene>
<keyword evidence="2" id="KW-1185">Reference proteome</keyword>
<evidence type="ECO:0000313" key="1">
    <source>
        <dbReference type="EMBL" id="AOS63876.1"/>
    </source>
</evidence>
<dbReference type="EMBL" id="CP014859">
    <property type="protein sequence ID" value="AOS63876.1"/>
    <property type="molecule type" value="Genomic_DNA"/>
</dbReference>
<dbReference type="Proteomes" id="UP000095210">
    <property type="component" value="Chromosome"/>
</dbReference>
<dbReference type="AlphaFoldDB" id="A0AAC9HRY5"/>
<organism evidence="1 2">
    <name type="scientific">Actinoalloteichus hymeniacidonis</name>
    <dbReference type="NCBI Taxonomy" id="340345"/>
    <lineage>
        <taxon>Bacteria</taxon>
        <taxon>Bacillati</taxon>
        <taxon>Actinomycetota</taxon>
        <taxon>Actinomycetes</taxon>
        <taxon>Pseudonocardiales</taxon>
        <taxon>Pseudonocardiaceae</taxon>
        <taxon>Actinoalloteichus</taxon>
    </lineage>
</organism>
<dbReference type="RefSeq" id="WP_157421103.1">
    <property type="nucleotide sequence ID" value="NZ_CP014859.1"/>
</dbReference>
<name>A0AAC9HRY5_9PSEU</name>
<dbReference type="KEGG" id="ahm:TL08_15335"/>
<proteinExistence type="predicted"/>